<keyword evidence="3 6" id="KW-0378">Hydrolase</keyword>
<name>A0A9P0GPK0_PHACE</name>
<evidence type="ECO:0000256" key="1">
    <source>
        <dbReference type="ARBA" id="ARBA00005964"/>
    </source>
</evidence>
<dbReference type="EMBL" id="OU896718">
    <property type="protein sequence ID" value="CAH1119276.1"/>
    <property type="molecule type" value="Genomic_DNA"/>
</dbReference>
<dbReference type="PROSITE" id="PS00941">
    <property type="entry name" value="CARBOXYLESTERASE_B_2"/>
    <property type="match status" value="1"/>
</dbReference>
<protein>
    <recommendedName>
        <fullName evidence="6">Carboxylic ester hydrolase</fullName>
        <ecNumber evidence="6">3.1.1.-</ecNumber>
    </recommendedName>
</protein>
<reference evidence="8" key="1">
    <citation type="submission" date="2022-01" db="EMBL/GenBank/DDBJ databases">
        <authorList>
            <person name="King R."/>
        </authorList>
    </citation>
    <scope>NUCLEOTIDE SEQUENCE</scope>
</reference>
<dbReference type="InterPro" id="IPR019826">
    <property type="entry name" value="Carboxylesterase_B_AS"/>
</dbReference>
<dbReference type="AlphaFoldDB" id="A0A9P0GPK0"/>
<comment type="similarity">
    <text evidence="1 6">Belongs to the type-B carboxylesterase/lipase family.</text>
</comment>
<dbReference type="PANTHER" id="PTHR43142">
    <property type="entry name" value="CARBOXYLIC ESTER HYDROLASE"/>
    <property type="match status" value="1"/>
</dbReference>
<dbReference type="Pfam" id="PF00135">
    <property type="entry name" value="COesterase"/>
    <property type="match status" value="1"/>
</dbReference>
<keyword evidence="2" id="KW-0719">Serine esterase</keyword>
<evidence type="ECO:0000256" key="5">
    <source>
        <dbReference type="ARBA" id="ARBA00023180"/>
    </source>
</evidence>
<dbReference type="EC" id="3.1.1.-" evidence="6"/>
<accession>A0A9P0GPK0</accession>
<evidence type="ECO:0000313" key="9">
    <source>
        <dbReference type="Proteomes" id="UP001153737"/>
    </source>
</evidence>
<evidence type="ECO:0000313" key="8">
    <source>
        <dbReference type="EMBL" id="CAH1119276.1"/>
    </source>
</evidence>
<dbReference type="InterPro" id="IPR002018">
    <property type="entry name" value="CarbesteraseB"/>
</dbReference>
<feature type="signal peptide" evidence="6">
    <location>
        <begin position="1"/>
        <end position="26"/>
    </location>
</feature>
<dbReference type="InterPro" id="IPR029058">
    <property type="entry name" value="AB_hydrolase_fold"/>
</dbReference>
<dbReference type="GO" id="GO:0052689">
    <property type="term" value="F:carboxylic ester hydrolase activity"/>
    <property type="evidence" value="ECO:0007669"/>
    <property type="project" value="UniProtKB-KW"/>
</dbReference>
<dbReference type="PANTHER" id="PTHR43142:SF1">
    <property type="entry name" value="CARBOXYLIC ESTER HYDROLASE"/>
    <property type="match status" value="1"/>
</dbReference>
<proteinExistence type="inferred from homology"/>
<feature type="domain" description="Carboxylesterase type B" evidence="7">
    <location>
        <begin position="31"/>
        <end position="528"/>
    </location>
</feature>
<keyword evidence="9" id="KW-1185">Reference proteome</keyword>
<evidence type="ECO:0000256" key="6">
    <source>
        <dbReference type="RuleBase" id="RU361235"/>
    </source>
</evidence>
<keyword evidence="6" id="KW-0732">Signal</keyword>
<sequence length="553" mass="62151">MVSSSIIYSSLKVIILQLFMMNSIQSLSIDDPILTIEDGMIRGKKDTTVGQHKTYYSFRGIPFAKPPLESLRFKPPVKNSKWSGILDATKDKSQCVQGYNPVVGREDCLYINVYTPTLEKKNLAVLVWIYGGGFAMGNSSYVTYGPDYLLDEDVVFVDFNYRTGSFGFLSTQDLVCPGNNGLRDQLLALKWVQNNIEKFGGDFRNVTIYGQSAGAASVAYLVQSKLSKGLFKGAIMSSGTSLCEWALNRKSKETAYRIGQALKVNTTNSKALVEGLRKINHIELQKKDYEASLQIMMEDPLEGVQFGPVIEPYHKDAVVDQENIEVMSTGKFQRVPLLIGMNSNEAAAPSRIPPFVDFILSPDITIPDFALAGLTNNGKVAYTAGEKIKDYYFGDQPPSTQKGKAVKFISDSQWNYPVRKAVIRQSQFVPIYFYGLWYESVLGGTPDRKFPGVGHSEDLGYVFRSYIKSNSSHDYLVGRRMVRMITNFVKYSNPTPKEDELLQNTIWPLSTALPNNLVFLKIGYDLEIALNPFHKNMRLFDDIFRTYGTPPYY</sequence>
<dbReference type="SUPFAM" id="SSF53474">
    <property type="entry name" value="alpha/beta-Hydrolases"/>
    <property type="match status" value="1"/>
</dbReference>
<evidence type="ECO:0000256" key="3">
    <source>
        <dbReference type="ARBA" id="ARBA00022801"/>
    </source>
</evidence>
<dbReference type="PROSITE" id="PS00122">
    <property type="entry name" value="CARBOXYLESTERASE_B_1"/>
    <property type="match status" value="1"/>
</dbReference>
<organism evidence="8 9">
    <name type="scientific">Phaedon cochleariae</name>
    <name type="common">Mustard beetle</name>
    <dbReference type="NCBI Taxonomy" id="80249"/>
    <lineage>
        <taxon>Eukaryota</taxon>
        <taxon>Metazoa</taxon>
        <taxon>Ecdysozoa</taxon>
        <taxon>Arthropoda</taxon>
        <taxon>Hexapoda</taxon>
        <taxon>Insecta</taxon>
        <taxon>Pterygota</taxon>
        <taxon>Neoptera</taxon>
        <taxon>Endopterygota</taxon>
        <taxon>Coleoptera</taxon>
        <taxon>Polyphaga</taxon>
        <taxon>Cucujiformia</taxon>
        <taxon>Chrysomeloidea</taxon>
        <taxon>Chrysomelidae</taxon>
        <taxon>Chrysomelinae</taxon>
        <taxon>Chrysomelini</taxon>
        <taxon>Phaedon</taxon>
    </lineage>
</organism>
<dbReference type="Gene3D" id="3.40.50.1820">
    <property type="entry name" value="alpha/beta hydrolase"/>
    <property type="match status" value="1"/>
</dbReference>
<dbReference type="OrthoDB" id="19653at2759"/>
<reference evidence="8" key="2">
    <citation type="submission" date="2022-10" db="EMBL/GenBank/DDBJ databases">
        <authorList>
            <consortium name="ENA_rothamsted_submissions"/>
            <consortium name="culmorum"/>
            <person name="King R."/>
        </authorList>
    </citation>
    <scope>NUCLEOTIDE SEQUENCE</scope>
</reference>
<evidence type="ECO:0000256" key="4">
    <source>
        <dbReference type="ARBA" id="ARBA00023157"/>
    </source>
</evidence>
<feature type="chain" id="PRO_5040537958" description="Carboxylic ester hydrolase" evidence="6">
    <location>
        <begin position="27"/>
        <end position="553"/>
    </location>
</feature>
<dbReference type="Proteomes" id="UP001153737">
    <property type="component" value="Chromosome 12"/>
</dbReference>
<keyword evidence="4" id="KW-1015">Disulfide bond</keyword>
<evidence type="ECO:0000256" key="2">
    <source>
        <dbReference type="ARBA" id="ARBA00022487"/>
    </source>
</evidence>
<dbReference type="InterPro" id="IPR019819">
    <property type="entry name" value="Carboxylesterase_B_CS"/>
</dbReference>
<keyword evidence="5" id="KW-0325">Glycoprotein</keyword>
<evidence type="ECO:0000259" key="7">
    <source>
        <dbReference type="Pfam" id="PF00135"/>
    </source>
</evidence>
<gene>
    <name evidence="8" type="ORF">PHAECO_LOCUS3104</name>
</gene>